<dbReference type="Proteomes" id="UP000030762">
    <property type="component" value="Unassembled WGS sequence"/>
</dbReference>
<keyword evidence="1" id="KW-0472">Membrane</keyword>
<keyword evidence="1" id="KW-0812">Transmembrane</keyword>
<dbReference type="InParanoid" id="T0QFB4"/>
<sequence>MVALAALGTFLLAANLSSFDPTTVHPSTDVRSTIFAVRADLVGGHFASAEPAANVTFPVADAASTVYISYTSYWRAVDAAKPAPSVRQFVSALLFEAPILPYTCAPTIYGSTFSDQISKTKLLEVADPNVTVLAYMDLGSRSATQFVLSVESGCLDFATLQCNLGATYGAVDFRIGFTRAKYMELNPRSSMEHCDISKPTGRGLDMNVAFSVPTGDWARHTIADDAKAFFNYKAPEKTTPPTAAPTTSTQRPVTVAPAATSAALSLATSALTGVCVLYLVLALY</sequence>
<evidence type="ECO:0000256" key="2">
    <source>
        <dbReference type="SAM" id="SignalP"/>
    </source>
</evidence>
<name>T0QFB4_SAPDV</name>
<protein>
    <submittedName>
        <fullName evidence="3">Uncharacterized protein</fullName>
    </submittedName>
</protein>
<reference evidence="3 4" key="1">
    <citation type="submission" date="2012-04" db="EMBL/GenBank/DDBJ databases">
        <title>The Genome Sequence of Saprolegnia declina VS20.</title>
        <authorList>
            <consortium name="The Broad Institute Genome Sequencing Platform"/>
            <person name="Russ C."/>
            <person name="Nusbaum C."/>
            <person name="Tyler B."/>
            <person name="van West P."/>
            <person name="Dieguez-Uribeondo J."/>
            <person name="de Bruijn I."/>
            <person name="Tripathy S."/>
            <person name="Jiang R."/>
            <person name="Young S.K."/>
            <person name="Zeng Q."/>
            <person name="Gargeya S."/>
            <person name="Fitzgerald M."/>
            <person name="Haas B."/>
            <person name="Abouelleil A."/>
            <person name="Alvarado L."/>
            <person name="Arachchi H.M."/>
            <person name="Berlin A."/>
            <person name="Chapman S.B."/>
            <person name="Goldberg J."/>
            <person name="Griggs A."/>
            <person name="Gujja S."/>
            <person name="Hansen M."/>
            <person name="Howarth C."/>
            <person name="Imamovic A."/>
            <person name="Larimer J."/>
            <person name="McCowen C."/>
            <person name="Montmayeur A."/>
            <person name="Murphy C."/>
            <person name="Neiman D."/>
            <person name="Pearson M."/>
            <person name="Priest M."/>
            <person name="Roberts A."/>
            <person name="Saif S."/>
            <person name="Shea T."/>
            <person name="Sisk P."/>
            <person name="Sykes S."/>
            <person name="Wortman J."/>
            <person name="Nusbaum C."/>
            <person name="Birren B."/>
        </authorList>
    </citation>
    <scope>NUCLEOTIDE SEQUENCE [LARGE SCALE GENOMIC DNA]</scope>
    <source>
        <strain evidence="3 4">VS20</strain>
    </source>
</reference>
<proteinExistence type="predicted"/>
<dbReference type="AlphaFoldDB" id="T0QFB4"/>
<evidence type="ECO:0000256" key="1">
    <source>
        <dbReference type="SAM" id="Phobius"/>
    </source>
</evidence>
<feature type="transmembrane region" description="Helical" evidence="1">
    <location>
        <begin position="262"/>
        <end position="283"/>
    </location>
</feature>
<accession>T0QFB4</accession>
<dbReference type="RefSeq" id="XP_008614226.1">
    <property type="nucleotide sequence ID" value="XM_008616004.1"/>
</dbReference>
<gene>
    <name evidence="3" type="ORF">SDRG_10033</name>
</gene>
<feature type="chain" id="PRO_5004570159" evidence="2">
    <location>
        <begin position="19"/>
        <end position="284"/>
    </location>
</feature>
<keyword evidence="4" id="KW-1185">Reference proteome</keyword>
<feature type="signal peptide" evidence="2">
    <location>
        <begin position="1"/>
        <end position="18"/>
    </location>
</feature>
<dbReference type="EMBL" id="JH767164">
    <property type="protein sequence ID" value="EQC32285.1"/>
    <property type="molecule type" value="Genomic_DNA"/>
</dbReference>
<evidence type="ECO:0000313" key="4">
    <source>
        <dbReference type="Proteomes" id="UP000030762"/>
    </source>
</evidence>
<organism evidence="3 4">
    <name type="scientific">Saprolegnia diclina (strain VS20)</name>
    <dbReference type="NCBI Taxonomy" id="1156394"/>
    <lineage>
        <taxon>Eukaryota</taxon>
        <taxon>Sar</taxon>
        <taxon>Stramenopiles</taxon>
        <taxon>Oomycota</taxon>
        <taxon>Saprolegniomycetes</taxon>
        <taxon>Saprolegniales</taxon>
        <taxon>Saprolegniaceae</taxon>
        <taxon>Saprolegnia</taxon>
    </lineage>
</organism>
<evidence type="ECO:0000313" key="3">
    <source>
        <dbReference type="EMBL" id="EQC32285.1"/>
    </source>
</evidence>
<keyword evidence="2" id="KW-0732">Signal</keyword>
<dbReference type="GeneID" id="19950760"/>
<dbReference type="VEuPathDB" id="FungiDB:SDRG_10033"/>
<keyword evidence="1" id="KW-1133">Transmembrane helix</keyword>